<dbReference type="InterPro" id="IPR015867">
    <property type="entry name" value="N-reg_PII/ATP_PRibTrfase_C"/>
</dbReference>
<evidence type="ECO:0000313" key="3">
    <source>
        <dbReference type="Proteomes" id="UP000250918"/>
    </source>
</evidence>
<dbReference type="Pfam" id="PF03091">
    <property type="entry name" value="CutA1"/>
    <property type="match status" value="1"/>
</dbReference>
<dbReference type="PANTHER" id="PTHR23419">
    <property type="entry name" value="DIVALENT CATION TOLERANCE CUTA-RELATED"/>
    <property type="match status" value="1"/>
</dbReference>
<organism evidence="2 3">
    <name type="scientific">candidate division GN15 bacterium</name>
    <dbReference type="NCBI Taxonomy" id="2072418"/>
    <lineage>
        <taxon>Bacteria</taxon>
        <taxon>candidate division GN15</taxon>
    </lineage>
</organism>
<dbReference type="Proteomes" id="UP000250918">
    <property type="component" value="Unassembled WGS sequence"/>
</dbReference>
<dbReference type="GO" id="GO:0010038">
    <property type="term" value="P:response to metal ion"/>
    <property type="evidence" value="ECO:0007669"/>
    <property type="project" value="InterPro"/>
</dbReference>
<evidence type="ECO:0000256" key="1">
    <source>
        <dbReference type="ARBA" id="ARBA00010169"/>
    </source>
</evidence>
<dbReference type="GO" id="GO:0005507">
    <property type="term" value="F:copper ion binding"/>
    <property type="evidence" value="ECO:0007669"/>
    <property type="project" value="TreeGrafter"/>
</dbReference>
<dbReference type="InterPro" id="IPR004323">
    <property type="entry name" value="Ion_tolerance_CutA"/>
</dbReference>
<protein>
    <submittedName>
        <fullName evidence="2">Divalent-cation tolerance protein CutA</fullName>
    </submittedName>
</protein>
<dbReference type="AlphaFoldDB" id="A0A855X2P2"/>
<comment type="caution">
    <text evidence="2">The sequence shown here is derived from an EMBL/GenBank/DDBJ whole genome shotgun (WGS) entry which is preliminary data.</text>
</comment>
<proteinExistence type="inferred from homology"/>
<accession>A0A855X2P2</accession>
<dbReference type="Gene3D" id="3.30.70.120">
    <property type="match status" value="1"/>
</dbReference>
<gene>
    <name evidence="2" type="ORF">C3F09_08410</name>
</gene>
<dbReference type="EMBL" id="PQAP01000129">
    <property type="protein sequence ID" value="PWB70956.1"/>
    <property type="molecule type" value="Genomic_DNA"/>
</dbReference>
<name>A0A855X2P2_9BACT</name>
<dbReference type="InterPro" id="IPR011322">
    <property type="entry name" value="N-reg_PII-like_a/b"/>
</dbReference>
<sequence>MALELVQERLAACVNIVPMVTSFYWWEDAVQTDDESLLIVKTTVQKFDALMQYVLENHEYELPEIIGLPISSAYPDYVNWVKAETSKS</sequence>
<dbReference type="PANTHER" id="PTHR23419:SF8">
    <property type="entry name" value="FI09726P"/>
    <property type="match status" value="1"/>
</dbReference>
<evidence type="ECO:0000313" key="2">
    <source>
        <dbReference type="EMBL" id="PWB70956.1"/>
    </source>
</evidence>
<reference evidence="2 3" key="1">
    <citation type="journal article" date="2018" name="ISME J.">
        <title>A methanotrophic archaeon couples anaerobic oxidation of methane to Fe(III) reduction.</title>
        <authorList>
            <person name="Cai C."/>
            <person name="Leu A.O."/>
            <person name="Xie G.J."/>
            <person name="Guo J."/>
            <person name="Feng Y."/>
            <person name="Zhao J.X."/>
            <person name="Tyson G.W."/>
            <person name="Yuan Z."/>
            <person name="Hu S."/>
        </authorList>
    </citation>
    <scope>NUCLEOTIDE SEQUENCE [LARGE SCALE GENOMIC DNA]</scope>
    <source>
        <strain evidence="2">FeB_12</strain>
    </source>
</reference>
<dbReference type="SUPFAM" id="SSF54913">
    <property type="entry name" value="GlnB-like"/>
    <property type="match status" value="1"/>
</dbReference>
<comment type="similarity">
    <text evidence="1">Belongs to the CutA family.</text>
</comment>